<accession>A0A2Z5ZIR6</accession>
<gene>
    <name evidence="1" type="ORF">AcetOrient_orf02893</name>
</gene>
<name>A0A2Z5ZIR6_9PROT</name>
<dbReference type="Proteomes" id="UP000270034">
    <property type="component" value="Chromosome"/>
</dbReference>
<dbReference type="KEGG" id="aot:AcetOri_orf02893"/>
<evidence type="ECO:0000313" key="2">
    <source>
        <dbReference type="Proteomes" id="UP000270034"/>
    </source>
</evidence>
<protein>
    <submittedName>
        <fullName evidence="1">DNA polymerase III subunit delta</fullName>
    </submittedName>
</protein>
<organism evidence="1 2">
    <name type="scientific">Acetobacter orientalis</name>
    <dbReference type="NCBI Taxonomy" id="146474"/>
    <lineage>
        <taxon>Bacteria</taxon>
        <taxon>Pseudomonadati</taxon>
        <taxon>Pseudomonadota</taxon>
        <taxon>Alphaproteobacteria</taxon>
        <taxon>Acetobacterales</taxon>
        <taxon>Acetobacteraceae</taxon>
        <taxon>Acetobacter</taxon>
    </lineage>
</organism>
<reference evidence="1 2" key="1">
    <citation type="submission" date="2018-02" db="EMBL/GenBank/DDBJ databases">
        <title>Acetobacter orientalis genome.</title>
        <authorList>
            <person name="Nakashima N."/>
            <person name="Tamura T."/>
        </authorList>
    </citation>
    <scope>NUCLEOTIDE SEQUENCE [LARGE SCALE GENOMIC DNA]</scope>
    <source>
        <strain evidence="1 2">FAN1</strain>
    </source>
</reference>
<evidence type="ECO:0000313" key="1">
    <source>
        <dbReference type="EMBL" id="BBC80285.1"/>
    </source>
</evidence>
<dbReference type="EMBL" id="AP018515">
    <property type="protein sequence ID" value="BBC80285.1"/>
    <property type="molecule type" value="Genomic_DNA"/>
</dbReference>
<dbReference type="AlphaFoldDB" id="A0A2Z5ZIR6"/>
<sequence>MIVKFTQTLNDQMKIDQTRSVRRFIGEKLIEDGKAIFIATEADDSNFLSK</sequence>
<proteinExistence type="predicted"/>